<dbReference type="KEGG" id="min:Minf_0938"/>
<proteinExistence type="predicted"/>
<evidence type="ECO:0000256" key="1">
    <source>
        <dbReference type="SAM" id="Phobius"/>
    </source>
</evidence>
<sequence>MQEQKNKRKEKKRRCPCKIILAKPFHFFLVIFRTIFHIL</sequence>
<dbReference type="EMBL" id="CP000975">
    <property type="protein sequence ID" value="ACD82993.1"/>
    <property type="molecule type" value="Genomic_DNA"/>
</dbReference>
<reference evidence="2 3" key="1">
    <citation type="journal article" date="2008" name="Biol. Direct">
        <title>Complete genome sequence of the extremely acidophilic methanotroph isolate V4, Methylacidiphilum infernorum, a representative of the bacterial phylum Verrucomicrobia.</title>
        <authorList>
            <person name="Hou S."/>
            <person name="Makarova K.S."/>
            <person name="Saw J.H."/>
            <person name="Senin P."/>
            <person name="Ly B.V."/>
            <person name="Zhou Z."/>
            <person name="Ren Y."/>
            <person name="Wang J."/>
            <person name="Galperin M.Y."/>
            <person name="Omelchenko M.V."/>
            <person name="Wolf Y.I."/>
            <person name="Yutin N."/>
            <person name="Koonin E.V."/>
            <person name="Stott M.B."/>
            <person name="Mountain B.W."/>
            <person name="Crowe M.A."/>
            <person name="Smirnova A.V."/>
            <person name="Dunfield P.F."/>
            <person name="Feng L."/>
            <person name="Wang L."/>
            <person name="Alam M."/>
        </authorList>
    </citation>
    <scope>NUCLEOTIDE SEQUENCE [LARGE SCALE GENOMIC DNA]</scope>
    <source>
        <strain evidence="3">Isolate V4</strain>
    </source>
</reference>
<feature type="transmembrane region" description="Helical" evidence="1">
    <location>
        <begin position="20"/>
        <end position="38"/>
    </location>
</feature>
<dbReference type="AlphaFoldDB" id="B3DUJ0"/>
<name>B3DUJ0_METI4</name>
<gene>
    <name evidence="2" type="ordered locus">Minf_0938</name>
</gene>
<evidence type="ECO:0000313" key="3">
    <source>
        <dbReference type="Proteomes" id="UP000009149"/>
    </source>
</evidence>
<dbReference type="STRING" id="481448.Minf_0938"/>
<keyword evidence="1" id="KW-0812">Transmembrane</keyword>
<dbReference type="HOGENOM" id="CLU_3312572_0_0_0"/>
<accession>B3DUJ0</accession>
<evidence type="ECO:0000313" key="2">
    <source>
        <dbReference type="EMBL" id="ACD82993.1"/>
    </source>
</evidence>
<dbReference type="Proteomes" id="UP000009149">
    <property type="component" value="Chromosome"/>
</dbReference>
<protein>
    <submittedName>
        <fullName evidence="2">Uncharacterized protein</fullName>
    </submittedName>
</protein>
<keyword evidence="1" id="KW-0472">Membrane</keyword>
<organism evidence="2 3">
    <name type="scientific">Methylacidiphilum infernorum (isolate V4)</name>
    <name type="common">Methylokorus infernorum (strain V4)</name>
    <dbReference type="NCBI Taxonomy" id="481448"/>
    <lineage>
        <taxon>Bacteria</taxon>
        <taxon>Pseudomonadati</taxon>
        <taxon>Verrucomicrobiota</taxon>
        <taxon>Methylacidiphilae</taxon>
        <taxon>Methylacidiphilales</taxon>
        <taxon>Methylacidiphilaceae</taxon>
        <taxon>Methylacidiphilum (ex Ratnadevi et al. 2023)</taxon>
    </lineage>
</organism>
<keyword evidence="1" id="KW-1133">Transmembrane helix</keyword>